<dbReference type="Pfam" id="PF24285">
    <property type="entry name" value="DUF7473"/>
    <property type="match status" value="1"/>
</dbReference>
<dbReference type="EMBL" id="JBHSJG010000038">
    <property type="protein sequence ID" value="MFC4988998.1"/>
    <property type="molecule type" value="Genomic_DNA"/>
</dbReference>
<evidence type="ECO:0000256" key="1">
    <source>
        <dbReference type="SAM" id="Phobius"/>
    </source>
</evidence>
<comment type="caution">
    <text evidence="2">The sequence shown here is derived from an EMBL/GenBank/DDBJ whole genome shotgun (WGS) entry which is preliminary data.</text>
</comment>
<dbReference type="Proteomes" id="UP001595925">
    <property type="component" value="Unassembled WGS sequence"/>
</dbReference>
<sequence>MVVAQIDPAAGGPIAYLGTVLLATLFYGVTLHIAARYVLGDVPVRRAFTVAPLLGVFSLALQRAGPAITAAVTVAVAYVAIHVVYDLSHRLTALVAVIYYTVAFLVGLVVVNVLTLLGGAPT</sequence>
<dbReference type="RefSeq" id="WP_114576114.1">
    <property type="nucleotide sequence ID" value="NZ_JAIVEF010000006.1"/>
</dbReference>
<name>A0ABD5QH56_9EURY</name>
<reference evidence="2 3" key="1">
    <citation type="journal article" date="2019" name="Int. J. Syst. Evol. Microbiol.">
        <title>The Global Catalogue of Microorganisms (GCM) 10K type strain sequencing project: providing services to taxonomists for standard genome sequencing and annotation.</title>
        <authorList>
            <consortium name="The Broad Institute Genomics Platform"/>
            <consortium name="The Broad Institute Genome Sequencing Center for Infectious Disease"/>
            <person name="Wu L."/>
            <person name="Ma J."/>
        </authorList>
    </citation>
    <scope>NUCLEOTIDE SEQUENCE [LARGE SCALE GENOMIC DNA]</scope>
    <source>
        <strain evidence="2 3">CGMCC 1.15824</strain>
    </source>
</reference>
<accession>A0ABD5QH56</accession>
<keyword evidence="1" id="KW-0812">Transmembrane</keyword>
<keyword evidence="3" id="KW-1185">Reference proteome</keyword>
<dbReference type="InterPro" id="IPR055896">
    <property type="entry name" value="DUF7473"/>
</dbReference>
<proteinExistence type="predicted"/>
<keyword evidence="1" id="KW-0472">Membrane</keyword>
<evidence type="ECO:0000313" key="2">
    <source>
        <dbReference type="EMBL" id="MFC4988998.1"/>
    </source>
</evidence>
<feature type="transmembrane region" description="Helical" evidence="1">
    <location>
        <begin position="14"/>
        <end position="35"/>
    </location>
</feature>
<dbReference type="AlphaFoldDB" id="A0ABD5QH56"/>
<organism evidence="2 3">
    <name type="scientific">Saliphagus infecundisoli</name>
    <dbReference type="NCBI Taxonomy" id="1849069"/>
    <lineage>
        <taxon>Archaea</taxon>
        <taxon>Methanobacteriati</taxon>
        <taxon>Methanobacteriota</taxon>
        <taxon>Stenosarchaea group</taxon>
        <taxon>Halobacteria</taxon>
        <taxon>Halobacteriales</taxon>
        <taxon>Natrialbaceae</taxon>
        <taxon>Saliphagus</taxon>
    </lineage>
</organism>
<evidence type="ECO:0000313" key="3">
    <source>
        <dbReference type="Proteomes" id="UP001595925"/>
    </source>
</evidence>
<gene>
    <name evidence="2" type="ORF">ACFPFO_14735</name>
</gene>
<protein>
    <submittedName>
        <fullName evidence="2">Uncharacterized protein</fullName>
    </submittedName>
</protein>
<keyword evidence="1" id="KW-1133">Transmembrane helix</keyword>
<feature type="transmembrane region" description="Helical" evidence="1">
    <location>
        <begin position="67"/>
        <end position="85"/>
    </location>
</feature>
<feature type="transmembrane region" description="Helical" evidence="1">
    <location>
        <begin position="97"/>
        <end position="120"/>
    </location>
</feature>